<dbReference type="OrthoDB" id="5426563at2759"/>
<reference evidence="4" key="3">
    <citation type="submission" date="2025-04" db="UniProtKB">
        <authorList>
            <consortium name="RefSeq"/>
        </authorList>
    </citation>
    <scope>IDENTIFICATION</scope>
    <source>
        <strain evidence="4">CBS 781.70</strain>
    </source>
</reference>
<evidence type="ECO:0000256" key="1">
    <source>
        <dbReference type="SAM" id="MobiDB-lite"/>
    </source>
</evidence>
<feature type="compositionally biased region" description="Basic and acidic residues" evidence="1">
    <location>
        <begin position="492"/>
        <end position="503"/>
    </location>
</feature>
<feature type="region of interest" description="Disordered" evidence="1">
    <location>
        <begin position="1"/>
        <end position="22"/>
    </location>
</feature>
<dbReference type="GeneID" id="54422156"/>
<keyword evidence="3" id="KW-1185">Reference proteome</keyword>
<proteinExistence type="predicted"/>
<evidence type="ECO:0000313" key="3">
    <source>
        <dbReference type="Proteomes" id="UP000504638"/>
    </source>
</evidence>
<feature type="region of interest" description="Disordered" evidence="1">
    <location>
        <begin position="244"/>
        <end position="276"/>
    </location>
</feature>
<dbReference type="EMBL" id="ML975186">
    <property type="protein sequence ID" value="KAF1808316.1"/>
    <property type="molecule type" value="Genomic_DNA"/>
</dbReference>
<feature type="region of interest" description="Disordered" evidence="1">
    <location>
        <begin position="452"/>
        <end position="607"/>
    </location>
</feature>
<feature type="region of interest" description="Disordered" evidence="1">
    <location>
        <begin position="624"/>
        <end position="726"/>
    </location>
</feature>
<protein>
    <submittedName>
        <fullName evidence="2 4">Uncharacterized protein</fullName>
    </submittedName>
</protein>
<evidence type="ECO:0000313" key="2">
    <source>
        <dbReference type="EMBL" id="KAF1808316.1"/>
    </source>
</evidence>
<feature type="compositionally biased region" description="Polar residues" evidence="1">
    <location>
        <begin position="244"/>
        <end position="256"/>
    </location>
</feature>
<dbReference type="Proteomes" id="UP000504638">
    <property type="component" value="Unplaced"/>
</dbReference>
<evidence type="ECO:0000313" key="4">
    <source>
        <dbReference type="RefSeq" id="XP_033529947.1"/>
    </source>
</evidence>
<feature type="region of interest" description="Disordered" evidence="1">
    <location>
        <begin position="126"/>
        <end position="146"/>
    </location>
</feature>
<dbReference type="RefSeq" id="XP_033529947.1">
    <property type="nucleotide sequence ID" value="XM_033681586.1"/>
</dbReference>
<gene>
    <name evidence="2 4" type="ORF">P152DRAFT_477457</name>
</gene>
<dbReference type="AlphaFoldDB" id="A0A6G1FRG4"/>
<reference evidence="4" key="2">
    <citation type="submission" date="2020-04" db="EMBL/GenBank/DDBJ databases">
        <authorList>
            <consortium name="NCBI Genome Project"/>
        </authorList>
    </citation>
    <scope>NUCLEOTIDE SEQUENCE</scope>
    <source>
        <strain evidence="4">CBS 781.70</strain>
    </source>
</reference>
<accession>A0A6G1FRG4</accession>
<name>A0A6G1FRG4_9PEZI</name>
<feature type="compositionally biased region" description="Basic and acidic residues" evidence="1">
    <location>
        <begin position="532"/>
        <end position="548"/>
    </location>
</feature>
<sequence>MNWVGGRLRRHSKANSNTAKARQREYFAKQKGKLGTESLSYFENFRPDFLPPDKASSQWQGRQQKLEEFESVAPVVKRLISMTPRVTGTSKSHGPKNSLQGKLDLRSNHAESANIADRLQHQVVPRASPSGKLDVSDEHSNPGEKLTREEWLKEQRNRLLAQDDWAGLRVTQPLRMAFVSDAERSMIGKRRKINGDGISMFAKRHLKQANTTTPEPTLIQTHTNTHHGGDKGDIIVRIGTNALDSTQHSSRPNSLSFDPFESPDSMLLDHEAKPSSTPLKKKMLDVRTSIQQREFHPQMEDTFRDDDFPMQPPPSSVSWVHTQYSPTPYAQNTPPSIYARAPASVPIFTNAYLPNDRPYTGYAVSEEEDDDRCAENAPACAPERLPFGIDAPVLPVDNPVTPAARALSIITISSTTSSDLTYADNQSIGNEAVGNMQWEYVLGVPQGNGIATIGGKSGANENDSQTANPSGHQHRTKTRAPHEGTEAGQGGKETDQKRERERNEIEEEELWKRFVFGSELDSRQSPTGKGANVERQEEQDMGIKKHQESSLTVNVGTSSSNSILFIQPSTPRSNAATKASEPLNTSVDSSCAQEREHQDNSASFVTGKLPQAGSVSFISSFAASESNQGSNGGIDAQSRTGQLSSKCRSPLEMLPSHSHYQNMKWKRPQQFSSDLEPSKSQGFTELVSNSHHGAHPPRPSAFQYFPGRPEHSKPRPLIEVAEDIEE</sequence>
<feature type="compositionally biased region" description="Basic and acidic residues" evidence="1">
    <location>
        <begin position="134"/>
        <end position="146"/>
    </location>
</feature>
<feature type="compositionally biased region" description="Polar residues" evidence="1">
    <location>
        <begin position="459"/>
        <end position="471"/>
    </location>
</feature>
<reference evidence="2 4" key="1">
    <citation type="submission" date="2020-01" db="EMBL/GenBank/DDBJ databases">
        <authorList>
            <consortium name="DOE Joint Genome Institute"/>
            <person name="Haridas S."/>
            <person name="Albert R."/>
            <person name="Binder M."/>
            <person name="Bloem J."/>
            <person name="Labutti K."/>
            <person name="Salamov A."/>
            <person name="Andreopoulos B."/>
            <person name="Baker S.E."/>
            <person name="Barry K."/>
            <person name="Bills G."/>
            <person name="Bluhm B.H."/>
            <person name="Cannon C."/>
            <person name="Castanera R."/>
            <person name="Culley D.E."/>
            <person name="Daum C."/>
            <person name="Ezra D."/>
            <person name="Gonzalez J.B."/>
            <person name="Henrissat B."/>
            <person name="Kuo A."/>
            <person name="Liang C."/>
            <person name="Lipzen A."/>
            <person name="Lutzoni F."/>
            <person name="Magnuson J."/>
            <person name="Mondo S."/>
            <person name="Nolan M."/>
            <person name="Ohm R."/>
            <person name="Pangilinan J."/>
            <person name="Park H.-J."/>
            <person name="Ramirez L."/>
            <person name="Alfaro M."/>
            <person name="Sun H."/>
            <person name="Tritt A."/>
            <person name="Yoshinaga Y."/>
            <person name="Zwiers L.-H."/>
            <person name="Turgeon B.G."/>
            <person name="Goodwin S.B."/>
            <person name="Spatafora J.W."/>
            <person name="Crous P.W."/>
            <person name="Grigoriev I.V."/>
        </authorList>
    </citation>
    <scope>NUCLEOTIDE SEQUENCE</scope>
    <source>
        <strain evidence="2 4">CBS 781.70</strain>
    </source>
</reference>
<feature type="compositionally biased region" description="Polar residues" evidence="1">
    <location>
        <begin position="669"/>
        <end position="691"/>
    </location>
</feature>
<feature type="compositionally biased region" description="Polar residues" evidence="1">
    <location>
        <begin position="637"/>
        <end position="647"/>
    </location>
</feature>
<organism evidence="2">
    <name type="scientific">Eremomyces bilateralis CBS 781.70</name>
    <dbReference type="NCBI Taxonomy" id="1392243"/>
    <lineage>
        <taxon>Eukaryota</taxon>
        <taxon>Fungi</taxon>
        <taxon>Dikarya</taxon>
        <taxon>Ascomycota</taxon>
        <taxon>Pezizomycotina</taxon>
        <taxon>Dothideomycetes</taxon>
        <taxon>Dothideomycetes incertae sedis</taxon>
        <taxon>Eremomycetales</taxon>
        <taxon>Eremomycetaceae</taxon>
        <taxon>Eremomyces</taxon>
    </lineage>
</organism>
<feature type="compositionally biased region" description="Polar residues" evidence="1">
    <location>
        <begin position="549"/>
        <end position="592"/>
    </location>
</feature>